<keyword evidence="20" id="KW-0808">Transferase</keyword>
<protein>
    <recommendedName>
        <fullName evidence="14">C-Jun-amino-terminal kinase-interacting protein 3</fullName>
    </recommendedName>
    <alternativeName>
        <fullName evidence="15">JNK MAP kinase scaffold protein 3</fullName>
    </alternativeName>
</protein>
<evidence type="ECO:0000256" key="16">
    <source>
        <dbReference type="SAM" id="Coils"/>
    </source>
</evidence>
<evidence type="ECO:0000256" key="3">
    <source>
        <dbReference type="ARBA" id="ARBA00004541"/>
    </source>
</evidence>
<dbReference type="GO" id="GO:0031410">
    <property type="term" value="C:cytoplasmic vesicle"/>
    <property type="evidence" value="ECO:0007669"/>
    <property type="project" value="UniProtKB-SubCell"/>
</dbReference>
<feature type="compositionally biased region" description="Low complexity" evidence="17">
    <location>
        <begin position="253"/>
        <end position="267"/>
    </location>
</feature>
<feature type="region of interest" description="Disordered" evidence="17">
    <location>
        <begin position="848"/>
        <end position="945"/>
    </location>
</feature>
<dbReference type="GO" id="GO:0016301">
    <property type="term" value="F:kinase activity"/>
    <property type="evidence" value="ECO:0007669"/>
    <property type="project" value="UniProtKB-KW"/>
</dbReference>
<dbReference type="PANTHER" id="PTHR13886:SF3">
    <property type="entry name" value="C-JUN-AMINO-TERMINAL KINASE-INTERACTING PROTEIN 3"/>
    <property type="match status" value="1"/>
</dbReference>
<dbReference type="InterPro" id="IPR011047">
    <property type="entry name" value="Quinoprotein_ADH-like_sf"/>
</dbReference>
<feature type="domain" description="RH2" evidence="19">
    <location>
        <begin position="499"/>
        <end position="570"/>
    </location>
</feature>
<evidence type="ECO:0000256" key="15">
    <source>
        <dbReference type="ARBA" id="ARBA00076107"/>
    </source>
</evidence>
<evidence type="ECO:0000256" key="11">
    <source>
        <dbReference type="ARBA" id="ARBA00023054"/>
    </source>
</evidence>
<comment type="subcellular location">
    <subcellularLocation>
        <location evidence="2">Cell projection</location>
        <location evidence="2">Axon</location>
    </subcellularLocation>
    <subcellularLocation>
        <location evidence="1">Cell projection</location>
        <location evidence="1">Dendrite</location>
    </subcellularLocation>
    <subcellularLocation>
        <location evidence="6">Cell projection</location>
        <location evidence="6">Growth cone</location>
    </subcellularLocation>
    <subcellularLocation>
        <location evidence="5">Cytoplasm</location>
        <location evidence="5">Perinuclear region</location>
    </subcellularLocation>
    <subcellularLocation>
        <location evidence="3">Cytoplasmic vesicle</location>
    </subcellularLocation>
    <subcellularLocation>
        <location evidence="4">Golgi apparatus</location>
    </subcellularLocation>
</comment>
<evidence type="ECO:0000256" key="8">
    <source>
        <dbReference type="ARBA" id="ARBA00022490"/>
    </source>
</evidence>
<dbReference type="InterPro" id="IPR015943">
    <property type="entry name" value="WD40/YVTN_repeat-like_dom_sf"/>
</dbReference>
<dbReference type="FunFam" id="1.20.58.1770:FF:000001">
    <property type="entry name" value="C-Jun-amino-terminal kinase-interacting protein 3 isoform X1"/>
    <property type="match status" value="1"/>
</dbReference>
<comment type="similarity">
    <text evidence="7">Belongs to the JIP scaffold family.</text>
</comment>
<dbReference type="GO" id="GO:0019894">
    <property type="term" value="F:kinesin binding"/>
    <property type="evidence" value="ECO:0007669"/>
    <property type="project" value="TreeGrafter"/>
</dbReference>
<feature type="compositionally biased region" description="Low complexity" evidence="17">
    <location>
        <begin position="875"/>
        <end position="893"/>
    </location>
</feature>
<keyword evidence="20" id="KW-0418">Kinase</keyword>
<evidence type="ECO:0000256" key="5">
    <source>
        <dbReference type="ARBA" id="ARBA00004556"/>
    </source>
</evidence>
<evidence type="ECO:0000256" key="9">
    <source>
        <dbReference type="ARBA" id="ARBA00022553"/>
    </source>
</evidence>
<organism evidence="20">
    <name type="scientific">Nothobranchius kadleci</name>
    <name type="common">African annual killifish</name>
    <dbReference type="NCBI Taxonomy" id="1051664"/>
    <lineage>
        <taxon>Eukaryota</taxon>
        <taxon>Metazoa</taxon>
        <taxon>Chordata</taxon>
        <taxon>Craniata</taxon>
        <taxon>Vertebrata</taxon>
        <taxon>Euteleostomi</taxon>
        <taxon>Actinopterygii</taxon>
        <taxon>Neopterygii</taxon>
        <taxon>Teleostei</taxon>
        <taxon>Neoteleostei</taxon>
        <taxon>Acanthomorphata</taxon>
        <taxon>Ovalentaria</taxon>
        <taxon>Atherinomorphae</taxon>
        <taxon>Cyprinodontiformes</taxon>
        <taxon>Nothobranchiidae</taxon>
        <taxon>Nothobranchius</taxon>
    </lineage>
</organism>
<dbReference type="GO" id="GO:0008432">
    <property type="term" value="F:JUN kinase binding"/>
    <property type="evidence" value="ECO:0007669"/>
    <property type="project" value="TreeGrafter"/>
</dbReference>
<keyword evidence="11 16" id="KW-0175">Coiled coil</keyword>
<name>A0A1A8D407_NOTKA</name>
<dbReference type="GO" id="GO:0030426">
    <property type="term" value="C:growth cone"/>
    <property type="evidence" value="ECO:0007669"/>
    <property type="project" value="UniProtKB-SubCell"/>
</dbReference>
<dbReference type="InterPro" id="IPR034743">
    <property type="entry name" value="RH1"/>
</dbReference>
<dbReference type="GO" id="GO:0030425">
    <property type="term" value="C:dendrite"/>
    <property type="evidence" value="ECO:0007669"/>
    <property type="project" value="UniProtKB-SubCell"/>
</dbReference>
<dbReference type="InterPro" id="IPR032486">
    <property type="entry name" value="JIP_LZII"/>
</dbReference>
<keyword evidence="12" id="KW-0966">Cell projection</keyword>
<dbReference type="InterPro" id="IPR039911">
    <property type="entry name" value="JIP3/JIP4"/>
</dbReference>
<dbReference type="Gene3D" id="1.20.5.1000">
    <property type="entry name" value="arf6 gtpase in complex with a specific effector, jip4"/>
    <property type="match status" value="1"/>
</dbReference>
<keyword evidence="9" id="KW-0597">Phosphoprotein</keyword>
<feature type="compositionally biased region" description="Polar residues" evidence="17">
    <location>
        <begin position="706"/>
        <end position="724"/>
    </location>
</feature>
<keyword evidence="10" id="KW-0333">Golgi apparatus</keyword>
<feature type="region of interest" description="Disordered" evidence="17">
    <location>
        <begin position="180"/>
        <end position="301"/>
    </location>
</feature>
<dbReference type="FunFam" id="2.130.10.10:FF:000334">
    <property type="entry name" value="C-Jun-amino-terminal kinase-interacting protein 3 isoform X6"/>
    <property type="match status" value="1"/>
</dbReference>
<dbReference type="GO" id="GO:0016192">
    <property type="term" value="P:vesicle-mediated transport"/>
    <property type="evidence" value="ECO:0007669"/>
    <property type="project" value="TreeGrafter"/>
</dbReference>
<sequence>MMELQIDEVVYQDDYGSGTVMSERVSGLANSIYREFERLIHSYDEEVVKELMPLVVNVLENLDAVLTENQEHEVELELLKEDNEQLITQYEREKQLRKQAEEKFIEFEDTLEAEKKDLQMQVEFLELQGKQLELKSKNYSDQITRLEERESEMKKEYNALHQRHTEMIQTYVEHIERSKLQQAGSNSQSDGPGCGRTSKAERPPSLSLYPSGEGMVRGGLGGARMMPGKDMWQEDGSESDSVAVTPSSTGSKSNTPTSSVPSATVTPINEGFFPHSDFDMTRAGNRRKNGKRLSRNMEVQVSQETRNVSIGMGSSDEWSEFQEIIDSTPELEMCVDPRVYGGGNSPSQGIVNEAFGINTDSLYHEIKDTKSDIIGDVDAGAELLGEFSVRDDFFGMGKEVENLLTENKQLLETKNALNIVKNDLIAKVDELSSEQEVLREELEAVRQSKNKVDARIKELEEELKRLRAEALGALRDSKDEGGDDFSSPMQDGDMAMTQRRRFTRVEMARVLMERNQYKERLMELQEAVRWTEMIRASRESPPIQEKKKSTIWQFFARLFSSSSSPPPVKRPYYSVNIHYKSPSPALTQRRSHTMCQISTSNRTLEFFPEELASNGVASLLSDSALLARREQRREQYRQVREHMRRDDGIMQACGWSVPSRFKQTNEKEDNRMKNVPVPVYCRPLVEKDPNRKLWCAAGVDLTGWRASSQEAAPSKAPSGQSDPLQTEEDKKTSNTTPEKRKSKELQETDSMNSRVWILTSTHSASKVVIIDANQPGSLVDQFNVCNAHVLCISSVPAASESDYPAGEIVLDPGDGGAGGGEDAGGVEGMLAGITLVGCATNCSVARSNCSSRTDTPIIDKGQAPSAPPVNGKMHPAQSAEEATEATEVPETTPNHTEMRSGPPGPFTEHVFTDPQPRLADDRGTGQSKEEASQPTESEDGGEETKNYTSVAPTMWLGAQNGWLYVHSAVGNWKKCLHSIKLKDSVLSLVHVKGRVLVALADGTLAIFHRSEDGQWDLSNYHLMDLGRPHHSIRCMAVVHDKVWCGYKNKIHVIQPKSMQIEKSFDAHPRRESQVRQLAWIGDGVWVSIRLDSTLRLYHAHTHQHLQDVDIEPYVSKMLGTGKLGFSFVRITALLIGGNRLWVGTGNGVIISIPLTETVVLHRGQLLGLRANKVSPTSSGGVIHVYSDDGSEKSSGSFIPYCSMAQAQLCFHGHRDAVKFFVSVPGNVLATLNGSVLDSPSEGQSSTAPTETEEQSVHNVLVLSGGEGYIDFRIGDGEDDETEDGDNSGASQMKPALSKAERSHIIVWQVSYVPE</sequence>
<evidence type="ECO:0000256" key="17">
    <source>
        <dbReference type="SAM" id="MobiDB-lite"/>
    </source>
</evidence>
<dbReference type="SUPFAM" id="SSF50998">
    <property type="entry name" value="Quinoprotein alcohol dehydrogenase-like"/>
    <property type="match status" value="1"/>
</dbReference>
<dbReference type="PROSITE" id="PS51777">
    <property type="entry name" value="RH2"/>
    <property type="match status" value="1"/>
</dbReference>
<accession>A0A1A8D407</accession>
<feature type="compositionally biased region" description="Basic residues" evidence="17">
    <location>
        <begin position="284"/>
        <end position="294"/>
    </location>
</feature>
<dbReference type="FunFam" id="1.20.5.1000:FF:000001">
    <property type="entry name" value="C-Jun-amino-terminal kinase-interacting protein 3 isoform X2"/>
    <property type="match status" value="1"/>
</dbReference>
<feature type="region of interest" description="Disordered" evidence="17">
    <location>
        <begin position="1271"/>
        <end position="1300"/>
    </location>
</feature>
<feature type="compositionally biased region" description="Basic and acidic residues" evidence="17">
    <location>
        <begin position="918"/>
        <end position="931"/>
    </location>
</feature>
<reference evidence="20" key="1">
    <citation type="submission" date="2016-05" db="EMBL/GenBank/DDBJ databases">
        <authorList>
            <person name="Lavstsen T."/>
            <person name="Jespersen J.S."/>
        </authorList>
    </citation>
    <scope>NUCLEOTIDE SEQUENCE</scope>
    <source>
        <tissue evidence="20">Brain</tissue>
    </source>
</reference>
<dbReference type="Pfam" id="PF16471">
    <property type="entry name" value="JIP_LZII"/>
    <property type="match status" value="1"/>
</dbReference>
<dbReference type="Pfam" id="PF19056">
    <property type="entry name" value="WD40_2"/>
    <property type="match status" value="1"/>
</dbReference>
<feature type="compositionally biased region" description="Polar residues" evidence="17">
    <location>
        <begin position="180"/>
        <end position="190"/>
    </location>
</feature>
<evidence type="ECO:0000256" key="2">
    <source>
        <dbReference type="ARBA" id="ARBA00004489"/>
    </source>
</evidence>
<evidence type="ECO:0000259" key="19">
    <source>
        <dbReference type="PROSITE" id="PS51777"/>
    </source>
</evidence>
<evidence type="ECO:0000256" key="7">
    <source>
        <dbReference type="ARBA" id="ARBA00009866"/>
    </source>
</evidence>
<feature type="coiled-coil region" evidence="16">
    <location>
        <begin position="62"/>
        <end position="163"/>
    </location>
</feature>
<proteinExistence type="inferred from homology"/>
<feature type="region of interest" description="Disordered" evidence="17">
    <location>
        <begin position="706"/>
        <end position="749"/>
    </location>
</feature>
<feature type="region of interest" description="Disordered" evidence="17">
    <location>
        <begin position="1234"/>
        <end position="1255"/>
    </location>
</feature>
<feature type="compositionally biased region" description="Basic and acidic residues" evidence="17">
    <location>
        <begin position="727"/>
        <end position="746"/>
    </location>
</feature>
<feature type="compositionally biased region" description="Polar residues" evidence="17">
    <location>
        <begin position="1234"/>
        <end position="1249"/>
    </location>
</feature>
<keyword evidence="13" id="KW-0968">Cytoplasmic vesicle</keyword>
<feature type="compositionally biased region" description="Acidic residues" evidence="17">
    <location>
        <begin position="1276"/>
        <end position="1285"/>
    </location>
</feature>
<dbReference type="EMBL" id="HADZ01022022">
    <property type="protein sequence ID" value="SBP85963.1"/>
    <property type="molecule type" value="Transcribed_RNA"/>
</dbReference>
<feature type="domain" description="RH1" evidence="18">
    <location>
        <begin position="8"/>
        <end position="96"/>
    </location>
</feature>
<evidence type="ECO:0000256" key="1">
    <source>
        <dbReference type="ARBA" id="ARBA00004279"/>
    </source>
</evidence>
<evidence type="ECO:0000256" key="4">
    <source>
        <dbReference type="ARBA" id="ARBA00004555"/>
    </source>
</evidence>
<gene>
    <name evidence="20" type="primary">MAPK8IP3</name>
</gene>
<dbReference type="GO" id="GO:0030159">
    <property type="term" value="F:signaling receptor complex adaptor activity"/>
    <property type="evidence" value="ECO:0007669"/>
    <property type="project" value="TreeGrafter"/>
</dbReference>
<feature type="compositionally biased region" description="Polar residues" evidence="17">
    <location>
        <begin position="239"/>
        <end position="252"/>
    </location>
</feature>
<evidence type="ECO:0000256" key="6">
    <source>
        <dbReference type="ARBA" id="ARBA00004624"/>
    </source>
</evidence>
<evidence type="ECO:0000256" key="13">
    <source>
        <dbReference type="ARBA" id="ARBA00023329"/>
    </source>
</evidence>
<evidence type="ECO:0000313" key="20">
    <source>
        <dbReference type="EMBL" id="SBP85963.1"/>
    </source>
</evidence>
<feature type="coiled-coil region" evidence="16">
    <location>
        <begin position="400"/>
        <end position="476"/>
    </location>
</feature>
<dbReference type="PANTHER" id="PTHR13886">
    <property type="entry name" value="JNK/SAPK-ASSOCIATED PROTEIN"/>
    <property type="match status" value="1"/>
</dbReference>
<dbReference type="Pfam" id="PF09744">
    <property type="entry name" value="RH1"/>
    <property type="match status" value="1"/>
</dbReference>
<dbReference type="GO" id="GO:0005078">
    <property type="term" value="F:MAP-kinase scaffold activity"/>
    <property type="evidence" value="ECO:0007669"/>
    <property type="project" value="InterPro"/>
</dbReference>
<evidence type="ECO:0000256" key="10">
    <source>
        <dbReference type="ARBA" id="ARBA00023034"/>
    </source>
</evidence>
<dbReference type="GO" id="GO:0048471">
    <property type="term" value="C:perinuclear region of cytoplasm"/>
    <property type="evidence" value="ECO:0007669"/>
    <property type="project" value="UniProtKB-SubCell"/>
</dbReference>
<dbReference type="GO" id="GO:0005794">
    <property type="term" value="C:Golgi apparatus"/>
    <property type="evidence" value="ECO:0007669"/>
    <property type="project" value="UniProtKB-SubCell"/>
</dbReference>
<evidence type="ECO:0000256" key="14">
    <source>
        <dbReference type="ARBA" id="ARBA00071163"/>
    </source>
</evidence>
<dbReference type="InterPro" id="IPR034744">
    <property type="entry name" value="RH2"/>
</dbReference>
<reference evidence="20" key="2">
    <citation type="submission" date="2016-06" db="EMBL/GenBank/DDBJ databases">
        <title>The genome of a short-lived fish provides insights into sex chromosome evolution and the genetic control of aging.</title>
        <authorList>
            <person name="Reichwald K."/>
            <person name="Felder M."/>
            <person name="Petzold A."/>
            <person name="Koch P."/>
            <person name="Groth M."/>
            <person name="Platzer M."/>
        </authorList>
    </citation>
    <scope>NUCLEOTIDE SEQUENCE</scope>
    <source>
        <tissue evidence="20">Brain</tissue>
    </source>
</reference>
<evidence type="ECO:0000256" key="12">
    <source>
        <dbReference type="ARBA" id="ARBA00023273"/>
    </source>
</evidence>
<keyword evidence="8" id="KW-0963">Cytoplasm</keyword>
<dbReference type="Gene3D" id="2.130.10.10">
    <property type="entry name" value="YVTN repeat-like/Quinoprotein amine dehydrogenase"/>
    <property type="match status" value="1"/>
</dbReference>
<dbReference type="Gene3D" id="1.20.58.1770">
    <property type="match status" value="1"/>
</dbReference>
<dbReference type="PROSITE" id="PS51776">
    <property type="entry name" value="RH1"/>
    <property type="match status" value="1"/>
</dbReference>
<evidence type="ECO:0000259" key="18">
    <source>
        <dbReference type="PROSITE" id="PS51776"/>
    </source>
</evidence>